<evidence type="ECO:0000313" key="3">
    <source>
        <dbReference type="Proteomes" id="UP000504636"/>
    </source>
</evidence>
<keyword evidence="3" id="KW-1185">Reference proteome</keyword>
<feature type="region of interest" description="Disordered" evidence="1">
    <location>
        <begin position="1"/>
        <end position="32"/>
    </location>
</feature>
<sequence length="204" mass="23180">MERHKRGREPDEGDDVEEIPRSEPADGQNGKPLLQIHRDGNESLKTHAKHVKISSAFNDIEVTVQFDSNSEVRVHLNSHSSVKPYIKDKGNLNFEDESFIVRASSHQYRPYIFPFLKLPAEIRIMIYELVLGTERIGWLSQHRGKDSQAFCKPIGSCLGTARPLMSLYQQIRSEVGAIAFQGFQVTRFNFDCCANLPKPLQNAL</sequence>
<dbReference type="OrthoDB" id="5413827at2759"/>
<organism evidence="2">
    <name type="scientific">Mytilinidion resinicola</name>
    <dbReference type="NCBI Taxonomy" id="574789"/>
    <lineage>
        <taxon>Eukaryota</taxon>
        <taxon>Fungi</taxon>
        <taxon>Dikarya</taxon>
        <taxon>Ascomycota</taxon>
        <taxon>Pezizomycotina</taxon>
        <taxon>Dothideomycetes</taxon>
        <taxon>Pleosporomycetidae</taxon>
        <taxon>Mytilinidiales</taxon>
        <taxon>Mytilinidiaceae</taxon>
        <taxon>Mytilinidion</taxon>
    </lineage>
</organism>
<dbReference type="AlphaFoldDB" id="A0A6A6Y3G4"/>
<dbReference type="RefSeq" id="XP_033569528.1">
    <property type="nucleotide sequence ID" value="XM_033726234.1"/>
</dbReference>
<evidence type="ECO:0000313" key="4">
    <source>
        <dbReference type="RefSeq" id="XP_033569528.1"/>
    </source>
</evidence>
<reference evidence="2 4" key="1">
    <citation type="journal article" date="2020" name="Stud. Mycol.">
        <title>101 Dothideomycetes genomes: a test case for predicting lifestyles and emergence of pathogens.</title>
        <authorList>
            <person name="Haridas S."/>
            <person name="Albert R."/>
            <person name="Binder M."/>
            <person name="Bloem J."/>
            <person name="Labutti K."/>
            <person name="Salamov A."/>
            <person name="Andreopoulos B."/>
            <person name="Baker S."/>
            <person name="Barry K."/>
            <person name="Bills G."/>
            <person name="Bluhm B."/>
            <person name="Cannon C."/>
            <person name="Castanera R."/>
            <person name="Culley D."/>
            <person name="Daum C."/>
            <person name="Ezra D."/>
            <person name="Gonzalez J."/>
            <person name="Henrissat B."/>
            <person name="Kuo A."/>
            <person name="Liang C."/>
            <person name="Lipzen A."/>
            <person name="Lutzoni F."/>
            <person name="Magnuson J."/>
            <person name="Mondo S."/>
            <person name="Nolan M."/>
            <person name="Ohm R."/>
            <person name="Pangilinan J."/>
            <person name="Park H.-J."/>
            <person name="Ramirez L."/>
            <person name="Alfaro M."/>
            <person name="Sun H."/>
            <person name="Tritt A."/>
            <person name="Yoshinaga Y."/>
            <person name="Zwiers L.-H."/>
            <person name="Turgeon B."/>
            <person name="Goodwin S."/>
            <person name="Spatafora J."/>
            <person name="Crous P."/>
            <person name="Grigoriev I."/>
        </authorList>
    </citation>
    <scope>NUCLEOTIDE SEQUENCE</scope>
    <source>
        <strain evidence="2 4">CBS 304.34</strain>
    </source>
</reference>
<evidence type="ECO:0000256" key="1">
    <source>
        <dbReference type="SAM" id="MobiDB-lite"/>
    </source>
</evidence>
<dbReference type="EMBL" id="MU003722">
    <property type="protein sequence ID" value="KAF2802564.1"/>
    <property type="molecule type" value="Genomic_DNA"/>
</dbReference>
<evidence type="ECO:0000313" key="2">
    <source>
        <dbReference type="EMBL" id="KAF2802564.1"/>
    </source>
</evidence>
<dbReference type="GeneID" id="54467127"/>
<reference evidence="4" key="2">
    <citation type="submission" date="2020-04" db="EMBL/GenBank/DDBJ databases">
        <authorList>
            <consortium name="NCBI Genome Project"/>
        </authorList>
    </citation>
    <scope>NUCLEOTIDE SEQUENCE</scope>
    <source>
        <strain evidence="4">CBS 304.34</strain>
    </source>
</reference>
<proteinExistence type="predicted"/>
<protein>
    <submittedName>
        <fullName evidence="2 4">Uncharacterized protein</fullName>
    </submittedName>
</protein>
<reference evidence="4" key="3">
    <citation type="submission" date="2025-04" db="UniProtKB">
        <authorList>
            <consortium name="RefSeq"/>
        </authorList>
    </citation>
    <scope>IDENTIFICATION</scope>
    <source>
        <strain evidence="4">CBS 304.34</strain>
    </source>
</reference>
<accession>A0A6A6Y3G4</accession>
<gene>
    <name evidence="2 4" type="ORF">BDZ99DRAFT_527290</name>
</gene>
<name>A0A6A6Y3G4_9PEZI</name>
<dbReference type="Proteomes" id="UP000504636">
    <property type="component" value="Unplaced"/>
</dbReference>